<dbReference type="EMBL" id="AP024237">
    <property type="protein sequence ID" value="BCO36320.1"/>
    <property type="molecule type" value="Genomic_DNA"/>
</dbReference>
<gene>
    <name evidence="4" type="ORF">MHEC_27530</name>
</gene>
<proteinExistence type="predicted"/>
<protein>
    <submittedName>
        <fullName evidence="4">Uncharacterized protein</fullName>
    </submittedName>
</protein>
<evidence type="ECO:0000313" key="5">
    <source>
        <dbReference type="Proteomes" id="UP000595446"/>
    </source>
</evidence>
<reference evidence="4 5" key="1">
    <citation type="submission" date="2020-12" db="EMBL/GenBank/DDBJ databases">
        <title>Complete genome sequence of Mycobacterium heckeshornense JCM 15655T, closely related to a pathogenic non-tuberculous mycobacterial species Mycobacterium xenopi.</title>
        <authorList>
            <person name="Yoshida M."/>
            <person name="Fukano H."/>
            <person name="Asakura T."/>
            <person name="Suzuki M."/>
            <person name="Hoshino Y."/>
        </authorList>
    </citation>
    <scope>NUCLEOTIDE SEQUENCE [LARGE SCALE GENOMIC DNA]</scope>
    <source>
        <strain evidence="4 5">JCM 15655</strain>
    </source>
</reference>
<feature type="region of interest" description="Disordered" evidence="1">
    <location>
        <begin position="341"/>
        <end position="363"/>
    </location>
</feature>
<name>A0A2I3EIL1_9MYCO</name>
<dbReference type="InterPro" id="IPR052513">
    <property type="entry name" value="Thioester_dehydratase-like"/>
</dbReference>
<dbReference type="RefSeq" id="WP_048893513.1">
    <property type="nucleotide sequence ID" value="NZ_AP024237.1"/>
</dbReference>
<sequence>MPSSPPTAVTGVVACAAYLPHHRLRLTEIGSVLGGAQPAGSRSVASYDEDTTSMAVEAARPVLRALPVASTPSRIYFATTDPAYLDKSNAAVIHAALGLPRNTLAVDLGGAPRSAVGAFLAAADCPDGALAVVADIRSGLPGSADEKQGGDAAAAVLFGPGTAEAPVLAELITSASVTDEILDRWRSPGARASRVWEERFGEHVYVPLAMESFSAALKQADLAPAQVDHLIVCGLSSRANRQFAVASGVAREALAADLTSVIGNPGTAQPGVLLADVLERAEPSQVIALAMLADGASTLILRTTEALAAHRPSAPTVADQIAATDDSLGYGTFLTWRGMLRREPPRRPEPDAPAGPPSHRSENWKYGFVGSRCERCGTVNLPPARICFKCGSDEPMAPQPMADTPARVATFTVDRLAYTPSPPMIAAVIDFEGGGRFRCELTDTSPDVAIGDQVEMTFRRLTTSESGVHNYFWKARPARRKTKES</sequence>
<dbReference type="Proteomes" id="UP000595446">
    <property type="component" value="Chromosome"/>
</dbReference>
<organism evidence="4 5">
    <name type="scientific">Mycobacterium heckeshornense</name>
    <dbReference type="NCBI Taxonomy" id="110505"/>
    <lineage>
        <taxon>Bacteria</taxon>
        <taxon>Bacillati</taxon>
        <taxon>Actinomycetota</taxon>
        <taxon>Actinomycetes</taxon>
        <taxon>Mycobacteriales</taxon>
        <taxon>Mycobacteriaceae</taxon>
        <taxon>Mycobacterium</taxon>
    </lineage>
</organism>
<dbReference type="STRING" id="110505.ACT16_21675"/>
<dbReference type="Pfam" id="PF12172">
    <property type="entry name" value="zf-ChsH2"/>
    <property type="match status" value="1"/>
</dbReference>
<dbReference type="GO" id="GO:0016746">
    <property type="term" value="F:acyltransferase activity"/>
    <property type="evidence" value="ECO:0007669"/>
    <property type="project" value="InterPro"/>
</dbReference>
<dbReference type="AlphaFoldDB" id="A0A2I3EIL1"/>
<evidence type="ECO:0000259" key="3">
    <source>
        <dbReference type="Pfam" id="PF12172"/>
    </source>
</evidence>
<evidence type="ECO:0000313" key="4">
    <source>
        <dbReference type="EMBL" id="BCO36320.1"/>
    </source>
</evidence>
<evidence type="ECO:0000256" key="1">
    <source>
        <dbReference type="SAM" id="MobiDB-lite"/>
    </source>
</evidence>
<dbReference type="SUPFAM" id="SSF50249">
    <property type="entry name" value="Nucleic acid-binding proteins"/>
    <property type="match status" value="1"/>
</dbReference>
<dbReference type="PANTHER" id="PTHR34075">
    <property type="entry name" value="BLR3430 PROTEIN"/>
    <property type="match status" value="1"/>
</dbReference>
<dbReference type="OrthoDB" id="8771453at2"/>
<keyword evidence="5" id="KW-1185">Reference proteome</keyword>
<feature type="compositionally biased region" description="Basic and acidic residues" evidence="1">
    <location>
        <begin position="341"/>
        <end position="350"/>
    </location>
</feature>
<dbReference type="Gene3D" id="3.40.47.10">
    <property type="match status" value="2"/>
</dbReference>
<dbReference type="InterPro" id="IPR022002">
    <property type="entry name" value="ChsH2_Znr"/>
</dbReference>
<dbReference type="PANTHER" id="PTHR34075:SF5">
    <property type="entry name" value="BLR3430 PROTEIN"/>
    <property type="match status" value="1"/>
</dbReference>
<dbReference type="InterPro" id="IPR012340">
    <property type="entry name" value="NA-bd_OB-fold"/>
</dbReference>
<feature type="domain" description="ChsH2 rubredoxin-like zinc ribbon" evidence="3">
    <location>
        <begin position="368"/>
        <end position="394"/>
    </location>
</feature>
<dbReference type="SUPFAM" id="SSF53901">
    <property type="entry name" value="Thiolase-like"/>
    <property type="match status" value="2"/>
</dbReference>
<dbReference type="InterPro" id="IPR016039">
    <property type="entry name" value="Thiolase-like"/>
</dbReference>
<feature type="domain" description="ChsH2 C-terminal OB-fold" evidence="2">
    <location>
        <begin position="405"/>
        <end position="459"/>
    </location>
</feature>
<accession>A0A2I3EIL1</accession>
<dbReference type="Pfam" id="PF01796">
    <property type="entry name" value="OB_ChsH2_C"/>
    <property type="match status" value="1"/>
</dbReference>
<dbReference type="InterPro" id="IPR002878">
    <property type="entry name" value="ChsH2_C"/>
</dbReference>
<evidence type="ECO:0000259" key="2">
    <source>
        <dbReference type="Pfam" id="PF01796"/>
    </source>
</evidence>